<keyword evidence="1" id="KW-0812">Transmembrane</keyword>
<feature type="transmembrane region" description="Helical" evidence="1">
    <location>
        <begin position="31"/>
        <end position="57"/>
    </location>
</feature>
<sequence>MSEPLPSAHEPPDIMRIFSLDGVPAEVQSSYWISVVGGFIGVIIGIVTGITSFAFLHLLGPMWLIRMVLDVVAVAFASAQILLGVAAKQRKEWARLQLTALAAIEVALVVGIVLGGVPAGYWYGFGLTVVAAALLWLPSSNRWFGRRSAEAEAALLTDPAREIGWDQRIGDAEALPTGPPSTIGPS</sequence>
<keyword evidence="1" id="KW-0472">Membrane</keyword>
<accession>A0AB39L2R3</accession>
<evidence type="ECO:0000313" key="2">
    <source>
        <dbReference type="EMBL" id="XDP44589.1"/>
    </source>
</evidence>
<protein>
    <submittedName>
        <fullName evidence="2">Uncharacterized protein</fullName>
    </submittedName>
</protein>
<dbReference type="RefSeq" id="WP_369045271.1">
    <property type="nucleotide sequence ID" value="NZ_CP163302.1"/>
</dbReference>
<keyword evidence="1" id="KW-1133">Transmembrane helix</keyword>
<organism evidence="2">
    <name type="scientific">Sinomonas puerhi</name>
    <dbReference type="NCBI Taxonomy" id="3238584"/>
    <lineage>
        <taxon>Bacteria</taxon>
        <taxon>Bacillati</taxon>
        <taxon>Actinomycetota</taxon>
        <taxon>Actinomycetes</taxon>
        <taxon>Micrococcales</taxon>
        <taxon>Micrococcaceae</taxon>
        <taxon>Sinomonas</taxon>
    </lineage>
</organism>
<proteinExistence type="predicted"/>
<name>A0AB39L2R3_9MICC</name>
<dbReference type="KEGG" id="spue:AB5L97_15120"/>
<dbReference type="EMBL" id="CP163302">
    <property type="protein sequence ID" value="XDP44589.1"/>
    <property type="molecule type" value="Genomic_DNA"/>
</dbReference>
<feature type="transmembrane region" description="Helical" evidence="1">
    <location>
        <begin position="98"/>
        <end position="115"/>
    </location>
</feature>
<evidence type="ECO:0000256" key="1">
    <source>
        <dbReference type="SAM" id="Phobius"/>
    </source>
</evidence>
<gene>
    <name evidence="2" type="ORF">AB5L97_15120</name>
</gene>
<feature type="transmembrane region" description="Helical" evidence="1">
    <location>
        <begin position="121"/>
        <end position="137"/>
    </location>
</feature>
<dbReference type="AlphaFoldDB" id="A0AB39L2R3"/>
<reference evidence="2" key="1">
    <citation type="submission" date="2024-07" db="EMBL/GenBank/DDBJ databases">
        <authorList>
            <person name="fu j."/>
        </authorList>
    </citation>
    <scope>NUCLEOTIDE SEQUENCE</scope>
    <source>
        <strain evidence="2">P10A9</strain>
    </source>
</reference>
<feature type="transmembrane region" description="Helical" evidence="1">
    <location>
        <begin position="63"/>
        <end position="86"/>
    </location>
</feature>